<gene>
    <name evidence="1" type="ORF">CCMP2556_LOCUS24337</name>
    <name evidence="2" type="ORF">CCMP2556_LOCUS24349</name>
</gene>
<dbReference type="EMBL" id="CAXAMN010015903">
    <property type="protein sequence ID" value="CAK9046871.1"/>
    <property type="molecule type" value="Genomic_DNA"/>
</dbReference>
<organism evidence="2 3">
    <name type="scientific">Durusdinium trenchii</name>
    <dbReference type="NCBI Taxonomy" id="1381693"/>
    <lineage>
        <taxon>Eukaryota</taxon>
        <taxon>Sar</taxon>
        <taxon>Alveolata</taxon>
        <taxon>Dinophyceae</taxon>
        <taxon>Suessiales</taxon>
        <taxon>Symbiodiniaceae</taxon>
        <taxon>Durusdinium</taxon>
    </lineage>
</organism>
<protein>
    <submittedName>
        <fullName evidence="2">Uncharacterized protein</fullName>
    </submittedName>
</protein>
<keyword evidence="3" id="KW-1185">Reference proteome</keyword>
<proteinExistence type="predicted"/>
<evidence type="ECO:0000313" key="1">
    <source>
        <dbReference type="EMBL" id="CAK9046871.1"/>
    </source>
</evidence>
<evidence type="ECO:0000313" key="2">
    <source>
        <dbReference type="EMBL" id="CAK9046919.1"/>
    </source>
</evidence>
<sequence>MWWWPVCKNQPVFGEAAALEVLLGQGLSMEPAVYDTLSLTCLVGAAGSFLACREEGAVVMVVARSTYNFLAWRASVVGEADSGRLQLEPNQEHGSLCWYAVGDWVPGCQSQPTQSSKTDLDPSFFSRLLKPRSYPLPGSLRVCHSPSTSA</sequence>
<reference evidence="2 3" key="1">
    <citation type="submission" date="2024-02" db="EMBL/GenBank/DDBJ databases">
        <authorList>
            <person name="Chen Y."/>
            <person name="Shah S."/>
            <person name="Dougan E. K."/>
            <person name="Thang M."/>
            <person name="Chan C."/>
        </authorList>
    </citation>
    <scope>NUCLEOTIDE SEQUENCE [LARGE SCALE GENOMIC DNA]</scope>
</reference>
<accession>A0ABP0M5Y0</accession>
<dbReference type="EMBL" id="CAXAMN010015925">
    <property type="protein sequence ID" value="CAK9046919.1"/>
    <property type="molecule type" value="Genomic_DNA"/>
</dbReference>
<name>A0ABP0M5Y0_9DINO</name>
<comment type="caution">
    <text evidence="2">The sequence shown here is derived from an EMBL/GenBank/DDBJ whole genome shotgun (WGS) entry which is preliminary data.</text>
</comment>
<dbReference type="Proteomes" id="UP001642484">
    <property type="component" value="Unassembled WGS sequence"/>
</dbReference>
<evidence type="ECO:0000313" key="3">
    <source>
        <dbReference type="Proteomes" id="UP001642484"/>
    </source>
</evidence>